<proteinExistence type="predicted"/>
<dbReference type="EMBL" id="QEKI01000001">
    <property type="protein sequence ID" value="PVY43705.1"/>
    <property type="molecule type" value="Genomic_DNA"/>
</dbReference>
<keyword evidence="2" id="KW-1185">Reference proteome</keyword>
<accession>A0A2U1B4V0</accession>
<sequence length="99" mass="11492">MTKVASYLDKEESISRWHVDTERKDKLLSVSGTDLDPHRIENVVQQAGFKAEIIWVVGIGGKDLKIDSRNCWDFLDLLTIRSAYHLKPSRHYRIVSTFF</sequence>
<comment type="caution">
    <text evidence="1">The sequence shown here is derived from an EMBL/GenBank/DDBJ whole genome shotgun (WGS) entry which is preliminary data.</text>
</comment>
<gene>
    <name evidence="1" type="ORF">C8E01_10161</name>
</gene>
<dbReference type="Proteomes" id="UP000245466">
    <property type="component" value="Unassembled WGS sequence"/>
</dbReference>
<evidence type="ECO:0000313" key="1">
    <source>
        <dbReference type="EMBL" id="PVY43705.1"/>
    </source>
</evidence>
<organism evidence="1 2">
    <name type="scientific">Pontibacter virosus</name>
    <dbReference type="NCBI Taxonomy" id="1765052"/>
    <lineage>
        <taxon>Bacteria</taxon>
        <taxon>Pseudomonadati</taxon>
        <taxon>Bacteroidota</taxon>
        <taxon>Cytophagia</taxon>
        <taxon>Cytophagales</taxon>
        <taxon>Hymenobacteraceae</taxon>
        <taxon>Pontibacter</taxon>
    </lineage>
</organism>
<dbReference type="AlphaFoldDB" id="A0A2U1B4V0"/>
<evidence type="ECO:0000313" key="2">
    <source>
        <dbReference type="Proteomes" id="UP000245466"/>
    </source>
</evidence>
<name>A0A2U1B4V0_9BACT</name>
<protein>
    <recommendedName>
        <fullName evidence="3">HMA domain-containing protein</fullName>
    </recommendedName>
</protein>
<evidence type="ECO:0008006" key="3">
    <source>
        <dbReference type="Google" id="ProtNLM"/>
    </source>
</evidence>
<reference evidence="1 2" key="1">
    <citation type="submission" date="2018-04" db="EMBL/GenBank/DDBJ databases">
        <title>Genomic Encyclopedia of Type Strains, Phase IV (KMG-IV): sequencing the most valuable type-strain genomes for metagenomic binning, comparative biology and taxonomic classification.</title>
        <authorList>
            <person name="Goeker M."/>
        </authorList>
    </citation>
    <scope>NUCLEOTIDE SEQUENCE [LARGE SCALE GENOMIC DNA]</scope>
    <source>
        <strain evidence="1 2">DSM 100231</strain>
    </source>
</reference>